<dbReference type="EMBL" id="KY630187">
    <property type="protein sequence ID" value="AQW88619.1"/>
    <property type="molecule type" value="Genomic_DNA"/>
</dbReference>
<sequence length="125" mass="14840">MIIYTKSTYMEPRQALYFVPYLDKHSSLHGIIDTKLIFQSDFISIIDIDKNAHKVMKNRYEPLDSMWNSGTLLSRIRDEIQIGSETEGAAYSYSRKFKYSNKFDISLCENFEEYIKALYEIHRNF</sequence>
<dbReference type="Proteomes" id="UP000221837">
    <property type="component" value="Genome"/>
</dbReference>
<evidence type="ECO:0000313" key="2">
    <source>
        <dbReference type="Proteomes" id="UP000221837"/>
    </source>
</evidence>
<name>A0A1S6UB06_9CAUD</name>
<keyword evidence="2" id="KW-1185">Reference proteome</keyword>
<evidence type="ECO:0000313" key="1">
    <source>
        <dbReference type="EMBL" id="AQW88619.1"/>
    </source>
</evidence>
<organism evidence="1 2">
    <name type="scientific">Serratia phage BF</name>
    <dbReference type="NCBI Taxonomy" id="1962671"/>
    <lineage>
        <taxon>Viruses</taxon>
        <taxon>Duplodnaviria</taxon>
        <taxon>Heunggongvirae</taxon>
        <taxon>Uroviricota</taxon>
        <taxon>Caudoviricetes</taxon>
        <taxon>Eneladusvirus</taxon>
        <taxon>Eneladusvirus BF</taxon>
    </lineage>
</organism>
<accession>A0A1S6UB06</accession>
<reference evidence="1" key="1">
    <citation type="submission" date="2017-02" db="EMBL/GenBank/DDBJ databases">
        <title>Genome sequence of Serratia marcescens phage BF.</title>
        <authorList>
            <person name="Casey E."/>
            <person name="Fitzgerald B."/>
            <person name="Mahony J."/>
            <person name="Lugli G."/>
            <person name="Ventura M."/>
            <person name="van Sinderen D."/>
        </authorList>
    </citation>
    <scope>NUCLEOTIDE SEQUENCE [LARGE SCALE GENOMIC DNA]</scope>
</reference>
<protein>
    <submittedName>
        <fullName evidence="1">Uncharacterized protein</fullName>
    </submittedName>
</protein>
<dbReference type="OrthoDB" id="33474at10239"/>
<gene>
    <name evidence="1" type="ORF">BF_0094</name>
</gene>
<proteinExistence type="predicted"/>